<gene>
    <name evidence="1" type="ORF">SAMN05444165_7241</name>
</gene>
<protein>
    <submittedName>
        <fullName evidence="1">Transcriptional regulator, ArsR family</fullName>
    </submittedName>
</protein>
<dbReference type="Proteomes" id="UP000185151">
    <property type="component" value="Unassembled WGS sequence"/>
</dbReference>
<sequence length="121" mass="13074">MTQNPTSPSQGSPTPAMCVSQAALDEDLIHKALANPFRREILKWLKTPNAYFVQGSFDVGCGVPLNAIHARSGLSQSTVSAHVAALIEARLLVSTRVGQWMLLARCEAVIHAFAEGIRLHL</sequence>
<dbReference type="GO" id="GO:0006355">
    <property type="term" value="P:regulation of DNA-templated transcription"/>
    <property type="evidence" value="ECO:0007669"/>
    <property type="project" value="UniProtKB-ARBA"/>
</dbReference>
<dbReference type="InterPro" id="IPR036388">
    <property type="entry name" value="WH-like_DNA-bd_sf"/>
</dbReference>
<dbReference type="InterPro" id="IPR011991">
    <property type="entry name" value="ArsR-like_HTH"/>
</dbReference>
<evidence type="ECO:0000313" key="2">
    <source>
        <dbReference type="Proteomes" id="UP000185151"/>
    </source>
</evidence>
<proteinExistence type="predicted"/>
<dbReference type="SUPFAM" id="SSF46785">
    <property type="entry name" value="Winged helix' DNA-binding domain"/>
    <property type="match status" value="1"/>
</dbReference>
<dbReference type="CDD" id="cd00090">
    <property type="entry name" value="HTH_ARSR"/>
    <property type="match status" value="1"/>
</dbReference>
<name>A0A1N6LGW5_9BURK</name>
<evidence type="ECO:0000313" key="1">
    <source>
        <dbReference type="EMBL" id="SIO68024.1"/>
    </source>
</evidence>
<dbReference type="InterPro" id="IPR036390">
    <property type="entry name" value="WH_DNA-bd_sf"/>
</dbReference>
<dbReference type="EMBL" id="FSRU01000003">
    <property type="protein sequence ID" value="SIO68024.1"/>
    <property type="molecule type" value="Genomic_DNA"/>
</dbReference>
<accession>A0A1N6LGW5</accession>
<dbReference type="Gene3D" id="1.10.10.10">
    <property type="entry name" value="Winged helix-like DNA-binding domain superfamily/Winged helix DNA-binding domain"/>
    <property type="match status" value="1"/>
</dbReference>
<keyword evidence="2" id="KW-1185">Reference proteome</keyword>
<reference evidence="1 2" key="1">
    <citation type="submission" date="2016-11" db="EMBL/GenBank/DDBJ databases">
        <authorList>
            <person name="Jaros S."/>
            <person name="Januszkiewicz K."/>
            <person name="Wedrychowicz H."/>
        </authorList>
    </citation>
    <scope>NUCLEOTIDE SEQUENCE [LARGE SCALE GENOMIC DNA]</scope>
    <source>
        <strain evidence="1 2">GAS95</strain>
    </source>
</reference>
<organism evidence="1 2">
    <name type="scientific">Paraburkholderia phenazinium</name>
    <dbReference type="NCBI Taxonomy" id="60549"/>
    <lineage>
        <taxon>Bacteria</taxon>
        <taxon>Pseudomonadati</taxon>
        <taxon>Pseudomonadota</taxon>
        <taxon>Betaproteobacteria</taxon>
        <taxon>Burkholderiales</taxon>
        <taxon>Burkholderiaceae</taxon>
        <taxon>Paraburkholderia</taxon>
    </lineage>
</organism>
<dbReference type="AlphaFoldDB" id="A0A1N6LGW5"/>